<accession>A0A541B942</accession>
<comment type="caution">
    <text evidence="3">The sequence shown here is derived from an EMBL/GenBank/DDBJ whole genome shotgun (WGS) entry which is preliminary data.</text>
</comment>
<dbReference type="PROSITE" id="PS50937">
    <property type="entry name" value="HTH_MERR_2"/>
    <property type="match status" value="1"/>
</dbReference>
<dbReference type="PANTHER" id="PTHR30204:SF98">
    <property type="entry name" value="HTH-TYPE TRANSCRIPTIONAL REGULATOR ADHR"/>
    <property type="match status" value="1"/>
</dbReference>
<name>A0A541B942_9NOCA</name>
<proteinExistence type="predicted"/>
<dbReference type="SMART" id="SM00422">
    <property type="entry name" value="HTH_MERR"/>
    <property type="match status" value="1"/>
</dbReference>
<sequence>MLSDPGMTIAEVAARTGLTAHTLRYYERDGLMLGEIGRASSGHRRYTAFDVAWIELVTKLRSTGMPIREIQRYAELVRAGDGTESDRLDLLRAHRARVLTQLAEVTDHLAAVDVKIGVYTDRVAARSLTSSALEDVDSSHDH</sequence>
<dbReference type="InterPro" id="IPR000551">
    <property type="entry name" value="MerR-type_HTH_dom"/>
</dbReference>
<evidence type="ECO:0000313" key="3">
    <source>
        <dbReference type="EMBL" id="TQF68845.1"/>
    </source>
</evidence>
<dbReference type="InterPro" id="IPR009061">
    <property type="entry name" value="DNA-bd_dom_put_sf"/>
</dbReference>
<evidence type="ECO:0000259" key="2">
    <source>
        <dbReference type="PROSITE" id="PS50937"/>
    </source>
</evidence>
<dbReference type="InterPro" id="IPR047057">
    <property type="entry name" value="MerR_fam"/>
</dbReference>
<dbReference type="GO" id="GO:0003677">
    <property type="term" value="F:DNA binding"/>
    <property type="evidence" value="ECO:0007669"/>
    <property type="project" value="UniProtKB-KW"/>
</dbReference>
<dbReference type="Proteomes" id="UP000316256">
    <property type="component" value="Unassembled WGS sequence"/>
</dbReference>
<dbReference type="Gene3D" id="1.10.1660.10">
    <property type="match status" value="1"/>
</dbReference>
<protein>
    <submittedName>
        <fullName evidence="3">MerR family transcriptional regulator</fullName>
    </submittedName>
</protein>
<evidence type="ECO:0000256" key="1">
    <source>
        <dbReference type="ARBA" id="ARBA00023125"/>
    </source>
</evidence>
<gene>
    <name evidence="3" type="ORF">FK531_13730</name>
</gene>
<dbReference type="GO" id="GO:0003700">
    <property type="term" value="F:DNA-binding transcription factor activity"/>
    <property type="evidence" value="ECO:0007669"/>
    <property type="project" value="InterPro"/>
</dbReference>
<dbReference type="Pfam" id="PF13411">
    <property type="entry name" value="MerR_1"/>
    <property type="match status" value="1"/>
</dbReference>
<dbReference type="PANTHER" id="PTHR30204">
    <property type="entry name" value="REDOX-CYCLING DRUG-SENSING TRANSCRIPTIONAL ACTIVATOR SOXR"/>
    <property type="match status" value="1"/>
</dbReference>
<dbReference type="SUPFAM" id="SSF46955">
    <property type="entry name" value="Putative DNA-binding domain"/>
    <property type="match status" value="1"/>
</dbReference>
<organism evidence="3 4">
    <name type="scientific">Rhodococcus spelaei</name>
    <dbReference type="NCBI Taxonomy" id="2546320"/>
    <lineage>
        <taxon>Bacteria</taxon>
        <taxon>Bacillati</taxon>
        <taxon>Actinomycetota</taxon>
        <taxon>Actinomycetes</taxon>
        <taxon>Mycobacteriales</taxon>
        <taxon>Nocardiaceae</taxon>
        <taxon>Rhodococcus</taxon>
    </lineage>
</organism>
<dbReference type="EMBL" id="VIGH01000005">
    <property type="protein sequence ID" value="TQF68845.1"/>
    <property type="molecule type" value="Genomic_DNA"/>
</dbReference>
<reference evidence="3 4" key="1">
    <citation type="submission" date="2019-06" db="EMBL/GenBank/DDBJ databases">
        <title>Rhodococcus spaelei sp. nov., isolated from a cave.</title>
        <authorList>
            <person name="Lee S.D."/>
        </authorList>
    </citation>
    <scope>NUCLEOTIDE SEQUENCE [LARGE SCALE GENOMIC DNA]</scope>
    <source>
        <strain evidence="3 4">C9-5</strain>
    </source>
</reference>
<keyword evidence="1" id="KW-0238">DNA-binding</keyword>
<dbReference type="PROSITE" id="PS00552">
    <property type="entry name" value="HTH_MERR_1"/>
    <property type="match status" value="1"/>
</dbReference>
<dbReference type="CDD" id="cd01109">
    <property type="entry name" value="HTH_YyaN"/>
    <property type="match status" value="1"/>
</dbReference>
<dbReference type="AlphaFoldDB" id="A0A541B942"/>
<dbReference type="RefSeq" id="WP_142100178.1">
    <property type="nucleotide sequence ID" value="NZ_VIGH01000005.1"/>
</dbReference>
<evidence type="ECO:0000313" key="4">
    <source>
        <dbReference type="Proteomes" id="UP000316256"/>
    </source>
</evidence>
<feature type="domain" description="HTH merR-type" evidence="2">
    <location>
        <begin position="6"/>
        <end position="76"/>
    </location>
</feature>
<keyword evidence="4" id="KW-1185">Reference proteome</keyword>
<dbReference type="OrthoDB" id="9802944at2"/>